<protein>
    <submittedName>
        <fullName evidence="2">Uncharacterized protein</fullName>
    </submittedName>
</protein>
<gene>
    <name evidence="2" type="ORF">STRCI_007778</name>
</gene>
<dbReference type="Proteomes" id="UP001164439">
    <property type="component" value="Chromosome"/>
</dbReference>
<organism evidence="2 3">
    <name type="scientific">Streptomyces cinnabarinus</name>
    <dbReference type="NCBI Taxonomy" id="67287"/>
    <lineage>
        <taxon>Bacteria</taxon>
        <taxon>Bacillati</taxon>
        <taxon>Actinomycetota</taxon>
        <taxon>Actinomycetes</taxon>
        <taxon>Kitasatosporales</taxon>
        <taxon>Streptomycetaceae</taxon>
        <taxon>Streptomyces</taxon>
    </lineage>
</organism>
<evidence type="ECO:0000313" key="3">
    <source>
        <dbReference type="Proteomes" id="UP001164439"/>
    </source>
</evidence>
<evidence type="ECO:0000256" key="1">
    <source>
        <dbReference type="SAM" id="MobiDB-lite"/>
    </source>
</evidence>
<feature type="compositionally biased region" description="Pro residues" evidence="1">
    <location>
        <begin position="114"/>
        <end position="123"/>
    </location>
</feature>
<feature type="region of interest" description="Disordered" evidence="1">
    <location>
        <begin position="90"/>
        <end position="132"/>
    </location>
</feature>
<feature type="compositionally biased region" description="Basic and acidic residues" evidence="1">
    <location>
        <begin position="97"/>
        <end position="109"/>
    </location>
</feature>
<dbReference type="EMBL" id="CP114413">
    <property type="protein sequence ID" value="WAZ26224.1"/>
    <property type="molecule type" value="Genomic_DNA"/>
</dbReference>
<keyword evidence="3" id="KW-1185">Reference proteome</keyword>
<evidence type="ECO:0000313" key="2">
    <source>
        <dbReference type="EMBL" id="WAZ26224.1"/>
    </source>
</evidence>
<accession>A0ABY7KTM7</accession>
<name>A0ABY7KTM7_9ACTN</name>
<dbReference type="RefSeq" id="WP_269663708.1">
    <property type="nucleotide sequence ID" value="NZ_CP114413.1"/>
</dbReference>
<sequence>MTNRARPRVHLLTGGPTWEVRKAMPDQPGFTKRQKQARKPLLQAMRRLGEAVKRRDWRAARAARAAAWDEVDKLNPDLTREERQRLWKYKQQIAAGETRDRLRPVRPDRTTTPGPAPPQPAPRPARDGRTRH</sequence>
<reference evidence="2" key="1">
    <citation type="submission" date="2022-12" db="EMBL/GenBank/DDBJ databases">
        <authorList>
            <person name="Ruckert C."/>
            <person name="Busche T."/>
            <person name="Kalinowski J."/>
            <person name="Wittmann C."/>
        </authorList>
    </citation>
    <scope>NUCLEOTIDE SEQUENCE</scope>
    <source>
        <strain evidence="2">DSM 40467</strain>
    </source>
</reference>
<proteinExistence type="predicted"/>